<dbReference type="InterPro" id="IPR020846">
    <property type="entry name" value="MFS_dom"/>
</dbReference>
<keyword evidence="6 7" id="KW-0472">Membrane</keyword>
<dbReference type="PANTHER" id="PTHR23517:SF3">
    <property type="entry name" value="INTEGRAL MEMBRANE TRANSPORT PROTEIN"/>
    <property type="match status" value="1"/>
</dbReference>
<evidence type="ECO:0000256" key="5">
    <source>
        <dbReference type="ARBA" id="ARBA00022989"/>
    </source>
</evidence>
<reference evidence="9 10" key="1">
    <citation type="submission" date="2018-05" db="EMBL/GenBank/DDBJ databases">
        <title>Genome comparison of Eubacterium sp.</title>
        <authorList>
            <person name="Feng Y."/>
            <person name="Sanchez-Andrea I."/>
            <person name="Stams A.J.M."/>
            <person name="De Vos W.M."/>
        </authorList>
    </citation>
    <scope>NUCLEOTIDE SEQUENCE [LARGE SCALE GENOMIC DNA]</scope>
    <source>
        <strain evidence="9 10">YI</strain>
    </source>
</reference>
<accession>A0A4P9C7I9</accession>
<evidence type="ECO:0000256" key="7">
    <source>
        <dbReference type="SAM" id="Phobius"/>
    </source>
</evidence>
<dbReference type="EMBL" id="CP029487">
    <property type="protein sequence ID" value="QCT70575.1"/>
    <property type="molecule type" value="Genomic_DNA"/>
</dbReference>
<dbReference type="Pfam" id="PF07690">
    <property type="entry name" value="MFS_1"/>
    <property type="match status" value="1"/>
</dbReference>
<keyword evidence="3" id="KW-1003">Cell membrane</keyword>
<feature type="transmembrane region" description="Helical" evidence="7">
    <location>
        <begin position="90"/>
        <end position="112"/>
    </location>
</feature>
<dbReference type="CDD" id="cd06174">
    <property type="entry name" value="MFS"/>
    <property type="match status" value="1"/>
</dbReference>
<proteinExistence type="predicted"/>
<dbReference type="GO" id="GO:0022857">
    <property type="term" value="F:transmembrane transporter activity"/>
    <property type="evidence" value="ECO:0007669"/>
    <property type="project" value="InterPro"/>
</dbReference>
<dbReference type="InterPro" id="IPR050171">
    <property type="entry name" value="MFS_Transporters"/>
</dbReference>
<gene>
    <name evidence="9" type="ORF">CPZ25_004300</name>
</gene>
<dbReference type="AlphaFoldDB" id="A0A4P9C7I9"/>
<evidence type="ECO:0000256" key="6">
    <source>
        <dbReference type="ARBA" id="ARBA00023136"/>
    </source>
</evidence>
<comment type="subcellular location">
    <subcellularLocation>
        <location evidence="1">Cell membrane</location>
        <topology evidence="1">Multi-pass membrane protein</topology>
    </subcellularLocation>
</comment>
<feature type="transmembrane region" description="Helical" evidence="7">
    <location>
        <begin position="65"/>
        <end position="84"/>
    </location>
</feature>
<sequence length="190" mass="19960">MLLVLLLVISGLYLIPFQSYIVPLMQEDLGLGGQVSGLCWSLFGFIGIFSGFIAGVLADRTSAKTAMLITYSVSVLSIAAVVFLGGAAGALLACAIFGLTYNGIFGLHPTYVSRILPPDQTARLFGLLNLSLGLGSMIGNYAGGAIKKATGSFTLAYQLMLVMALLAVVTCLMIKSDREKGGKQNGKNRI</sequence>
<evidence type="ECO:0000256" key="2">
    <source>
        <dbReference type="ARBA" id="ARBA00022448"/>
    </source>
</evidence>
<keyword evidence="10" id="KW-1185">Reference proteome</keyword>
<dbReference type="PROSITE" id="PS50850">
    <property type="entry name" value="MFS"/>
    <property type="match status" value="1"/>
</dbReference>
<dbReference type="KEGG" id="emt:CPZ25_004300"/>
<evidence type="ECO:0000256" key="1">
    <source>
        <dbReference type="ARBA" id="ARBA00004651"/>
    </source>
</evidence>
<feature type="transmembrane region" description="Helical" evidence="7">
    <location>
        <begin position="35"/>
        <end position="58"/>
    </location>
</feature>
<protein>
    <submittedName>
        <fullName evidence="9">MFS transporter</fullName>
    </submittedName>
</protein>
<evidence type="ECO:0000256" key="3">
    <source>
        <dbReference type="ARBA" id="ARBA00022475"/>
    </source>
</evidence>
<feature type="transmembrane region" description="Helical" evidence="7">
    <location>
        <begin position="124"/>
        <end position="143"/>
    </location>
</feature>
<dbReference type="InterPro" id="IPR011701">
    <property type="entry name" value="MFS"/>
</dbReference>
<evidence type="ECO:0000259" key="8">
    <source>
        <dbReference type="PROSITE" id="PS50850"/>
    </source>
</evidence>
<organism evidence="9 10">
    <name type="scientific">Eubacterium maltosivorans</name>
    <dbReference type="NCBI Taxonomy" id="2041044"/>
    <lineage>
        <taxon>Bacteria</taxon>
        <taxon>Bacillati</taxon>
        <taxon>Bacillota</taxon>
        <taxon>Clostridia</taxon>
        <taxon>Eubacteriales</taxon>
        <taxon>Eubacteriaceae</taxon>
        <taxon>Eubacterium</taxon>
    </lineage>
</organism>
<evidence type="ECO:0000256" key="4">
    <source>
        <dbReference type="ARBA" id="ARBA00022692"/>
    </source>
</evidence>
<dbReference type="Proteomes" id="UP000218387">
    <property type="component" value="Chromosome"/>
</dbReference>
<dbReference type="Gene3D" id="1.20.1250.20">
    <property type="entry name" value="MFS general substrate transporter like domains"/>
    <property type="match status" value="1"/>
</dbReference>
<keyword evidence="5 7" id="KW-1133">Transmembrane helix</keyword>
<dbReference type="PANTHER" id="PTHR23517">
    <property type="entry name" value="RESISTANCE PROTEIN MDTM, PUTATIVE-RELATED-RELATED"/>
    <property type="match status" value="1"/>
</dbReference>
<keyword evidence="4 7" id="KW-0812">Transmembrane</keyword>
<feature type="domain" description="Major facilitator superfamily (MFS) profile" evidence="8">
    <location>
        <begin position="1"/>
        <end position="190"/>
    </location>
</feature>
<evidence type="ECO:0000313" key="10">
    <source>
        <dbReference type="Proteomes" id="UP000218387"/>
    </source>
</evidence>
<evidence type="ECO:0000313" key="9">
    <source>
        <dbReference type="EMBL" id="QCT70575.1"/>
    </source>
</evidence>
<keyword evidence="2" id="KW-0813">Transport</keyword>
<name>A0A4P9C7I9_EUBML</name>
<dbReference type="GO" id="GO:0005886">
    <property type="term" value="C:plasma membrane"/>
    <property type="evidence" value="ECO:0007669"/>
    <property type="project" value="UniProtKB-SubCell"/>
</dbReference>
<dbReference type="SUPFAM" id="SSF103473">
    <property type="entry name" value="MFS general substrate transporter"/>
    <property type="match status" value="1"/>
</dbReference>
<dbReference type="InterPro" id="IPR036259">
    <property type="entry name" value="MFS_trans_sf"/>
</dbReference>
<feature type="transmembrane region" description="Helical" evidence="7">
    <location>
        <begin position="155"/>
        <end position="174"/>
    </location>
</feature>